<organism evidence="1">
    <name type="scientific">Pseudogymnoascus destructans</name>
    <dbReference type="NCBI Taxonomy" id="655981"/>
    <lineage>
        <taxon>Eukaryota</taxon>
        <taxon>Fungi</taxon>
        <taxon>Dikarya</taxon>
        <taxon>Ascomycota</taxon>
        <taxon>Pezizomycotina</taxon>
        <taxon>Leotiomycetes</taxon>
        <taxon>Thelebolales</taxon>
        <taxon>Thelebolaceae</taxon>
        <taxon>Pseudogymnoascus</taxon>
    </lineage>
</organism>
<dbReference type="EMBL" id="KV441398">
    <property type="protein sequence ID" value="OAF57998.1"/>
    <property type="molecule type" value="Genomic_DNA"/>
</dbReference>
<proteinExistence type="predicted"/>
<gene>
    <name evidence="1" type="ORF">VC83_05306</name>
</gene>
<dbReference type="OrthoDB" id="26149at2759"/>
<evidence type="ECO:0000313" key="1">
    <source>
        <dbReference type="EMBL" id="OAF57998.1"/>
    </source>
</evidence>
<sequence length="61" mass="6678">MLLGAAWLVSPPIQFQWDSGGPSLAWRPCNEDRALQLDRQEHSLAGSCKSGSCATMTAFWP</sequence>
<dbReference type="Proteomes" id="UP000077154">
    <property type="component" value="Unassembled WGS sequence"/>
</dbReference>
<name>A0A177A764_9PEZI</name>
<protein>
    <submittedName>
        <fullName evidence="1">Uncharacterized protein</fullName>
    </submittedName>
</protein>
<reference evidence="1" key="1">
    <citation type="submission" date="2016-03" db="EMBL/GenBank/DDBJ databases">
        <title>Updated assembly of Pseudogymnoascus destructans, the fungus causing white-nose syndrome of bats.</title>
        <authorList>
            <person name="Palmer J.M."/>
            <person name="Drees K.P."/>
            <person name="Foster J.T."/>
            <person name="Lindner D.L."/>
        </authorList>
    </citation>
    <scope>NUCLEOTIDE SEQUENCE [LARGE SCALE GENOMIC DNA]</scope>
    <source>
        <strain evidence="1">20631-21</strain>
    </source>
</reference>
<dbReference type="GeneID" id="36288372"/>
<dbReference type="AlphaFoldDB" id="A0A177A764"/>
<dbReference type="RefSeq" id="XP_024323284.1">
    <property type="nucleotide sequence ID" value="XM_024468928.1"/>
</dbReference>
<accession>A0A177A764</accession>